<evidence type="ECO:0000313" key="3">
    <source>
        <dbReference type="EMBL" id="GAX19884.1"/>
    </source>
</evidence>
<reference evidence="3 4" key="1">
    <citation type="journal article" date="2015" name="Plant Cell">
        <title>Oil accumulation by the oleaginous diatom Fistulifera solaris as revealed by the genome and transcriptome.</title>
        <authorList>
            <person name="Tanaka T."/>
            <person name="Maeda Y."/>
            <person name="Veluchamy A."/>
            <person name="Tanaka M."/>
            <person name="Abida H."/>
            <person name="Marechal E."/>
            <person name="Bowler C."/>
            <person name="Muto M."/>
            <person name="Sunaga Y."/>
            <person name="Tanaka M."/>
            <person name="Yoshino T."/>
            <person name="Taniguchi T."/>
            <person name="Fukuda Y."/>
            <person name="Nemoto M."/>
            <person name="Matsumoto M."/>
            <person name="Wong P.S."/>
            <person name="Aburatani S."/>
            <person name="Fujibuchi W."/>
        </authorList>
    </citation>
    <scope>NUCLEOTIDE SEQUENCE [LARGE SCALE GENOMIC DNA]</scope>
    <source>
        <strain evidence="3 4">JPCC DA0580</strain>
    </source>
</reference>
<dbReference type="Proteomes" id="UP000198406">
    <property type="component" value="Unassembled WGS sequence"/>
</dbReference>
<dbReference type="GO" id="GO:0016020">
    <property type="term" value="C:membrane"/>
    <property type="evidence" value="ECO:0007669"/>
    <property type="project" value="TreeGrafter"/>
</dbReference>
<gene>
    <name evidence="3" type="ORF">FisN_1Lh649</name>
</gene>
<name>A0A1Z5K0Q5_FISSO</name>
<dbReference type="PANTHER" id="PTHR22753">
    <property type="entry name" value="TRANSMEMBRANE PROTEIN 68"/>
    <property type="match status" value="1"/>
</dbReference>
<proteinExistence type="predicted"/>
<feature type="signal peptide" evidence="1">
    <location>
        <begin position="1"/>
        <end position="24"/>
    </location>
</feature>
<dbReference type="InParanoid" id="A0A1Z5K0Q5"/>
<organism evidence="3 4">
    <name type="scientific">Fistulifera solaris</name>
    <name type="common">Oleaginous diatom</name>
    <dbReference type="NCBI Taxonomy" id="1519565"/>
    <lineage>
        <taxon>Eukaryota</taxon>
        <taxon>Sar</taxon>
        <taxon>Stramenopiles</taxon>
        <taxon>Ochrophyta</taxon>
        <taxon>Bacillariophyta</taxon>
        <taxon>Bacillariophyceae</taxon>
        <taxon>Bacillariophycidae</taxon>
        <taxon>Naviculales</taxon>
        <taxon>Naviculaceae</taxon>
        <taxon>Fistulifera</taxon>
    </lineage>
</organism>
<dbReference type="AlphaFoldDB" id="A0A1Z5K0Q5"/>
<dbReference type="Gene3D" id="3.40.50.1820">
    <property type="entry name" value="alpha/beta hydrolase"/>
    <property type="match status" value="1"/>
</dbReference>
<feature type="domain" description="AB hydrolase-1" evidence="2">
    <location>
        <begin position="128"/>
        <end position="344"/>
    </location>
</feature>
<dbReference type="InterPro" id="IPR029058">
    <property type="entry name" value="AB_hydrolase_fold"/>
</dbReference>
<dbReference type="PANTHER" id="PTHR22753:SF14">
    <property type="entry name" value="MONOACYLGLYCEROL_DIACYLGLYCEROL O-ACYLTRANSFERASE"/>
    <property type="match status" value="1"/>
</dbReference>
<accession>A0A1Z5K0Q5</accession>
<evidence type="ECO:0000259" key="2">
    <source>
        <dbReference type="Pfam" id="PF00561"/>
    </source>
</evidence>
<dbReference type="EMBL" id="BDSP01000141">
    <property type="protein sequence ID" value="GAX19884.1"/>
    <property type="molecule type" value="Genomic_DNA"/>
</dbReference>
<dbReference type="OrthoDB" id="44277at2759"/>
<feature type="chain" id="PRO_5013278189" description="AB hydrolase-1 domain-containing protein" evidence="1">
    <location>
        <begin position="25"/>
        <end position="687"/>
    </location>
</feature>
<sequence>MKKINSLSTFLSALFVVTLHVAHALVSPQPQTLQDLVDSFQQVYRDLERPSALSTEITPTLRFDYIAPPSSDGTWRDSSHLNSLDSSNKPLAVYLPGLDGYGISAVSQFDDLARTFETWRLVVSPNDTSTFLEVVDAVALFIKETSTPERKVILIGESCGGLMASAVAIRLRKVELLDGLVLVNPATSFDQTWWDTLVPLLASLPKNELTDGITPYGLLGSFILGLTIPDRQQQQRILDTIVSLPSLRQPSPALLQHILETAQHFITVTEERLPASLLEHRVTRWLLPGTAAVRLEQINVPTLVVAGKEDALVPSATECDRLLKLIPHSEKLLVKNRGHFVLDDSVNLTEAILYSKIDPFKHKGKKPYDPILDWTMPTEKELEEVLASTVRPLERAHSPVFFSTDTDGNRWRGLSKIDMDGPVLFVGNHQFFALDLNLIFAQMLKEKNKIPRGLAHPVAVGFGPFNELKGRTAGIKESDNFARNFQAFGAVPVTPRNFYRLLQSGQPTMLFPGGAKEALSISKDYALKWPEKVDFVRTAARFNATIIPFSAIGMVDSVNGILEVEESFNLPFIGERLREGSLNVTAARYDGQKGEENMGFPIFTPAFPKRNYFIFGKPIDTRELDPNDRDACEKVYRDAKQTVQKGLDDLRRARKEDPFDDIPRRLAYEQVFGKQAPTFPIELISMQ</sequence>
<dbReference type="SUPFAM" id="SSF53474">
    <property type="entry name" value="alpha/beta-Hydrolases"/>
    <property type="match status" value="1"/>
</dbReference>
<dbReference type="InterPro" id="IPR000073">
    <property type="entry name" value="AB_hydrolase_1"/>
</dbReference>
<keyword evidence="4" id="KW-1185">Reference proteome</keyword>
<dbReference type="Pfam" id="PF00561">
    <property type="entry name" value="Abhydrolase_1"/>
    <property type="match status" value="1"/>
</dbReference>
<comment type="caution">
    <text evidence="3">The sequence shown here is derived from an EMBL/GenBank/DDBJ whole genome shotgun (WGS) entry which is preliminary data.</text>
</comment>
<evidence type="ECO:0000256" key="1">
    <source>
        <dbReference type="SAM" id="SignalP"/>
    </source>
</evidence>
<evidence type="ECO:0000313" key="4">
    <source>
        <dbReference type="Proteomes" id="UP000198406"/>
    </source>
</evidence>
<keyword evidence="1" id="KW-0732">Signal</keyword>
<protein>
    <recommendedName>
        <fullName evidence="2">AB hydrolase-1 domain-containing protein</fullName>
    </recommendedName>
</protein>